<dbReference type="Proteomes" id="UP000217790">
    <property type="component" value="Unassembled WGS sequence"/>
</dbReference>
<dbReference type="EMBL" id="KZ293694">
    <property type="protein sequence ID" value="PBK84995.1"/>
    <property type="molecule type" value="Genomic_DNA"/>
</dbReference>
<dbReference type="AlphaFoldDB" id="A0A2H3CPN7"/>
<evidence type="ECO:0000313" key="2">
    <source>
        <dbReference type="EMBL" id="PBK84995.1"/>
    </source>
</evidence>
<feature type="region of interest" description="Disordered" evidence="1">
    <location>
        <begin position="119"/>
        <end position="199"/>
    </location>
</feature>
<feature type="compositionally biased region" description="Polar residues" evidence="1">
    <location>
        <begin position="176"/>
        <end position="186"/>
    </location>
</feature>
<sequence>MQVYAAVKDKGKASMSKGNGKATAPATVKINPLSTYYYIEKVPVPIHKDEYQALLKAPPAVSSVWAGVNVAVFASPGGRAYALSMLSLCGGIVFQDLDILAELKTILDTFDNPKPSVAKLPVKGLTHPPVHHSKPGPLQSSKSAQHIEVTLHSSNEESNSDSHSSVIGSLLEPSGHNPNSDQNLSAPNPDPDALEDELSGDTDLTDEKELAALADEFHMTKEKLCDMNQDLETELQTLKDKGVPLETIINLCKSVCTIRAQLIIHHATTIIGDLKAEDMYFHMKQAFECILDEHLTTSMFKDYHTVRSFTGTIHSRCKKWSVAVPSAIATVTTPPVPVPAAPAQTVATSGKAKASKALAKWSCHLAKSWAIIEDLSDKEASIVAANKEDTVMATVHCKADTIISHFEQMNIDEDVEVIVNRDPTTSNIIEGHKILLPKFLKNKKLSRLLRPREKEKAEHPNLNSSFHKYHTVKVTITKGKANKATIQARKYPHASTDHALKDSPFTIAVADLAINNEASQSTINAATALVSGGDHIEYLLKYHEFVVAHHGQVIKQLESHLPVPMEDNSSALVASSSKLS</sequence>
<accession>A0A2H3CPN7</accession>
<keyword evidence="3" id="KW-1185">Reference proteome</keyword>
<evidence type="ECO:0000313" key="3">
    <source>
        <dbReference type="Proteomes" id="UP000217790"/>
    </source>
</evidence>
<gene>
    <name evidence="2" type="ORF">ARMGADRAFT_1087905</name>
</gene>
<evidence type="ECO:0000256" key="1">
    <source>
        <dbReference type="SAM" id="MobiDB-lite"/>
    </source>
</evidence>
<protein>
    <submittedName>
        <fullName evidence="2">Uncharacterized protein</fullName>
    </submittedName>
</protein>
<feature type="compositionally biased region" description="Low complexity" evidence="1">
    <location>
        <begin position="152"/>
        <end position="165"/>
    </location>
</feature>
<proteinExistence type="predicted"/>
<name>A0A2H3CPN7_ARMGA</name>
<reference evidence="3" key="1">
    <citation type="journal article" date="2017" name="Nat. Ecol. Evol.">
        <title>Genome expansion and lineage-specific genetic innovations in the forest pathogenic fungi Armillaria.</title>
        <authorList>
            <person name="Sipos G."/>
            <person name="Prasanna A.N."/>
            <person name="Walter M.C."/>
            <person name="O'Connor E."/>
            <person name="Balint B."/>
            <person name="Krizsan K."/>
            <person name="Kiss B."/>
            <person name="Hess J."/>
            <person name="Varga T."/>
            <person name="Slot J."/>
            <person name="Riley R."/>
            <person name="Boka B."/>
            <person name="Rigling D."/>
            <person name="Barry K."/>
            <person name="Lee J."/>
            <person name="Mihaltcheva S."/>
            <person name="LaButti K."/>
            <person name="Lipzen A."/>
            <person name="Waldron R."/>
            <person name="Moloney N.M."/>
            <person name="Sperisen C."/>
            <person name="Kredics L."/>
            <person name="Vagvoelgyi C."/>
            <person name="Patrignani A."/>
            <person name="Fitzpatrick D."/>
            <person name="Nagy I."/>
            <person name="Doyle S."/>
            <person name="Anderson J.B."/>
            <person name="Grigoriev I.V."/>
            <person name="Gueldener U."/>
            <person name="Muensterkoetter M."/>
            <person name="Nagy L.G."/>
        </authorList>
    </citation>
    <scope>NUCLEOTIDE SEQUENCE [LARGE SCALE GENOMIC DNA]</scope>
    <source>
        <strain evidence="3">Ar21-2</strain>
    </source>
</reference>
<dbReference type="InParanoid" id="A0A2H3CPN7"/>
<dbReference type="OrthoDB" id="3046215at2759"/>
<organism evidence="2 3">
    <name type="scientific">Armillaria gallica</name>
    <name type="common">Bulbous honey fungus</name>
    <name type="synonym">Armillaria bulbosa</name>
    <dbReference type="NCBI Taxonomy" id="47427"/>
    <lineage>
        <taxon>Eukaryota</taxon>
        <taxon>Fungi</taxon>
        <taxon>Dikarya</taxon>
        <taxon>Basidiomycota</taxon>
        <taxon>Agaricomycotina</taxon>
        <taxon>Agaricomycetes</taxon>
        <taxon>Agaricomycetidae</taxon>
        <taxon>Agaricales</taxon>
        <taxon>Marasmiineae</taxon>
        <taxon>Physalacriaceae</taxon>
        <taxon>Armillaria</taxon>
    </lineage>
</organism>